<reference evidence="3" key="1">
    <citation type="submission" date="2018-03" db="EMBL/GenBank/DDBJ databases">
        <authorList>
            <person name="Sun L."/>
            <person name="Liu H."/>
            <person name="Chen W."/>
            <person name="Huang K."/>
            <person name="Liu W."/>
            <person name="Gao X."/>
        </authorList>
    </citation>
    <scope>NUCLEOTIDE SEQUENCE [LARGE SCALE GENOMIC DNA]</scope>
    <source>
        <strain evidence="3">SH9</strain>
    </source>
</reference>
<accession>A0A2T1HQ81</accession>
<gene>
    <name evidence="2" type="ORF">SLNSH_17015</name>
</gene>
<evidence type="ECO:0000313" key="3">
    <source>
        <dbReference type="Proteomes" id="UP000239772"/>
    </source>
</evidence>
<evidence type="ECO:0000313" key="2">
    <source>
        <dbReference type="EMBL" id="PSC03810.1"/>
    </source>
</evidence>
<dbReference type="Proteomes" id="UP000239772">
    <property type="component" value="Unassembled WGS sequence"/>
</dbReference>
<evidence type="ECO:0000256" key="1">
    <source>
        <dbReference type="SAM" id="MobiDB-lite"/>
    </source>
</evidence>
<proteinExistence type="predicted"/>
<organism evidence="2 3">
    <name type="scientific">Alsobacter soli</name>
    <dbReference type="NCBI Taxonomy" id="2109933"/>
    <lineage>
        <taxon>Bacteria</taxon>
        <taxon>Pseudomonadati</taxon>
        <taxon>Pseudomonadota</taxon>
        <taxon>Alphaproteobacteria</taxon>
        <taxon>Hyphomicrobiales</taxon>
        <taxon>Alsobacteraceae</taxon>
        <taxon>Alsobacter</taxon>
    </lineage>
</organism>
<protein>
    <submittedName>
        <fullName evidence="2">Uncharacterized protein</fullName>
    </submittedName>
</protein>
<dbReference type="RefSeq" id="WP_106338211.1">
    <property type="nucleotide sequence ID" value="NZ_PVZS01000020.1"/>
</dbReference>
<dbReference type="AlphaFoldDB" id="A0A2T1HQ81"/>
<keyword evidence="3" id="KW-1185">Reference proteome</keyword>
<feature type="region of interest" description="Disordered" evidence="1">
    <location>
        <begin position="1"/>
        <end position="24"/>
    </location>
</feature>
<name>A0A2T1HQ81_9HYPH</name>
<sequence length="71" mass="8034">MTTPLSPKPDGEPGPEVDPNPGYVDELRRTLDNIERVARQSRERSRRHGVLEQMVTDAGLNARELFPVRLP</sequence>
<comment type="caution">
    <text evidence="2">The sequence shown here is derived from an EMBL/GenBank/DDBJ whole genome shotgun (WGS) entry which is preliminary data.</text>
</comment>
<dbReference type="EMBL" id="PVZS01000020">
    <property type="protein sequence ID" value="PSC03810.1"/>
    <property type="molecule type" value="Genomic_DNA"/>
</dbReference>